<dbReference type="OrthoDB" id="515950at2759"/>
<dbReference type="GO" id="GO:0005576">
    <property type="term" value="C:extracellular region"/>
    <property type="evidence" value="ECO:0007669"/>
    <property type="project" value="GOC"/>
</dbReference>
<sequence length="676" mass="70868">MPPPGDENAVAAAGAEAALREQVLRRVLSSDVLNTVKVRAHLRARLYAELKGGRRPGGSPASAGPTLQQHVLNCLVAEHLAASGHKYALSVFMAESGSGGLPRLSRGDLLRLLGVLPGTQVHALLALGDGGSAATAGGERPSPDSTSPASTHQTSLAEAMVAALGRLGGHISTAAAACQTIDGAAGPAGAAATGVAPSSQELAARLSAIEEEYRRRSTQQEAASAAAVEERMAEFQRQCEARCVVQLAEQLAALREGELTAVRAEEAERYRAQLDGERAALAAAHQERQAALHRQEEELLERARRQQRELDGLREDHLRRMRAEEERLQAWKADSEAQAATEAAAARQQLRAAEVAAARAKAEAEAGERRLAAALEQAQQREAAAMRAQAAADAEVRRVRQLQSQLAAALEEQGALRQQLAAATAGHQAEQAEQRQELAALQREQARLQKAAAATPAACLSPDGAGRLQAAVRRLVARADELQAEVEASRRREQLWKSCAAEAEKLLSKAAKGQDRALQHSEDLRLALAAAAREVADLQSQAAVAAAGLEGPAAAALETTSREVQRWQEDAEARVAAAQQAEADLRREAAQLQQRALANRTGTAQGLQQFSSISHEASEAAAAEESESEASAAAASADGTAATAGAAGAAEQLQAAGNEPSTYSIDGFVTDESSKF</sequence>
<dbReference type="STRING" id="3076.A0A2P6TY50"/>
<dbReference type="GO" id="GO:0036064">
    <property type="term" value="C:ciliary basal body"/>
    <property type="evidence" value="ECO:0007669"/>
    <property type="project" value="TreeGrafter"/>
</dbReference>
<dbReference type="Proteomes" id="UP000239899">
    <property type="component" value="Unassembled WGS sequence"/>
</dbReference>
<gene>
    <name evidence="3" type="ORF">C2E21_2419</name>
</gene>
<proteinExistence type="predicted"/>
<keyword evidence="1" id="KW-0175">Coiled coil</keyword>
<dbReference type="AlphaFoldDB" id="A0A2P6TY50"/>
<organism evidence="3 4">
    <name type="scientific">Chlorella sorokiniana</name>
    <name type="common">Freshwater green alga</name>
    <dbReference type="NCBI Taxonomy" id="3076"/>
    <lineage>
        <taxon>Eukaryota</taxon>
        <taxon>Viridiplantae</taxon>
        <taxon>Chlorophyta</taxon>
        <taxon>core chlorophytes</taxon>
        <taxon>Trebouxiophyceae</taxon>
        <taxon>Chlorellales</taxon>
        <taxon>Chlorellaceae</taxon>
        <taxon>Chlorella clade</taxon>
        <taxon>Chlorella</taxon>
    </lineage>
</organism>
<feature type="coiled-coil region" evidence="1">
    <location>
        <begin position="568"/>
        <end position="595"/>
    </location>
</feature>
<evidence type="ECO:0000313" key="3">
    <source>
        <dbReference type="EMBL" id="PRW58983.1"/>
    </source>
</evidence>
<reference evidence="3 4" key="1">
    <citation type="journal article" date="2018" name="Plant J.">
        <title>Genome sequences of Chlorella sorokiniana UTEX 1602 and Micractinium conductrix SAG 241.80: implications to maltose excretion by a green alga.</title>
        <authorList>
            <person name="Arriola M.B."/>
            <person name="Velmurugan N."/>
            <person name="Zhang Y."/>
            <person name="Plunkett M.H."/>
            <person name="Hondzo H."/>
            <person name="Barney B.M."/>
        </authorList>
    </citation>
    <scope>NUCLEOTIDE SEQUENCE [LARGE SCALE GENOMIC DNA]</scope>
    <source>
        <strain evidence="4">UTEX 1602</strain>
    </source>
</reference>
<protein>
    <submittedName>
        <fullName evidence="3">Basal body</fullName>
    </submittedName>
</protein>
<accession>A0A2P6TY50</accession>
<dbReference type="InterPro" id="IPR006594">
    <property type="entry name" value="LisH"/>
</dbReference>
<feature type="coiled-coil region" evidence="1">
    <location>
        <begin position="267"/>
        <end position="492"/>
    </location>
</feature>
<dbReference type="GO" id="GO:0060287">
    <property type="term" value="P:epithelial cilium movement involved in determination of left/right asymmetry"/>
    <property type="evidence" value="ECO:0007669"/>
    <property type="project" value="TreeGrafter"/>
</dbReference>
<feature type="region of interest" description="Disordered" evidence="2">
    <location>
        <begin position="132"/>
        <end position="154"/>
    </location>
</feature>
<dbReference type="EMBL" id="LHPG02000004">
    <property type="protein sequence ID" value="PRW58983.1"/>
    <property type="molecule type" value="Genomic_DNA"/>
</dbReference>
<feature type="compositionally biased region" description="Low complexity" evidence="2">
    <location>
        <begin position="629"/>
        <end position="657"/>
    </location>
</feature>
<dbReference type="Pfam" id="PF16045">
    <property type="entry name" value="LisH_2"/>
    <property type="match status" value="1"/>
</dbReference>
<dbReference type="PANTHER" id="PTHR39063:SF1">
    <property type="entry name" value="OFD1 CENTRIOLE AND CENTRIOLAR SATELLITE PROTEIN"/>
    <property type="match status" value="1"/>
</dbReference>
<name>A0A2P6TY50_CHLSO</name>
<keyword evidence="4" id="KW-1185">Reference proteome</keyword>
<evidence type="ECO:0000256" key="1">
    <source>
        <dbReference type="SAM" id="Coils"/>
    </source>
</evidence>
<feature type="region of interest" description="Disordered" evidence="2">
    <location>
        <begin position="619"/>
        <end position="676"/>
    </location>
</feature>
<evidence type="ECO:0000256" key="2">
    <source>
        <dbReference type="SAM" id="MobiDB-lite"/>
    </source>
</evidence>
<evidence type="ECO:0000313" key="4">
    <source>
        <dbReference type="Proteomes" id="UP000239899"/>
    </source>
</evidence>
<feature type="compositionally biased region" description="Polar residues" evidence="2">
    <location>
        <begin position="143"/>
        <end position="154"/>
    </location>
</feature>
<comment type="caution">
    <text evidence="3">The sequence shown here is derived from an EMBL/GenBank/DDBJ whole genome shotgun (WGS) entry which is preliminary data.</text>
</comment>
<dbReference type="PROSITE" id="PS50896">
    <property type="entry name" value="LISH"/>
    <property type="match status" value="1"/>
</dbReference>
<dbReference type="PANTHER" id="PTHR39063">
    <property type="entry name" value="ORAL-FACIAL-DIGITAL SYNDROME 1 PROTEIN HOMOLOG"/>
    <property type="match status" value="1"/>
</dbReference>
<dbReference type="InterPro" id="IPR055289">
    <property type="entry name" value="OFD1"/>
</dbReference>